<dbReference type="EMBL" id="FXTI01000002">
    <property type="protein sequence ID" value="SMO45980.1"/>
    <property type="molecule type" value="Genomic_DNA"/>
</dbReference>
<organism evidence="2 3">
    <name type="scientific">Melghirimyces algeriensis</name>
    <dbReference type="NCBI Taxonomy" id="910412"/>
    <lineage>
        <taxon>Bacteria</taxon>
        <taxon>Bacillati</taxon>
        <taxon>Bacillota</taxon>
        <taxon>Bacilli</taxon>
        <taxon>Bacillales</taxon>
        <taxon>Thermoactinomycetaceae</taxon>
        <taxon>Melghirimyces</taxon>
    </lineage>
</organism>
<keyword evidence="3" id="KW-1185">Reference proteome</keyword>
<protein>
    <recommendedName>
        <fullName evidence="4">Permease</fullName>
    </recommendedName>
</protein>
<feature type="transmembrane region" description="Helical" evidence="1">
    <location>
        <begin position="136"/>
        <end position="158"/>
    </location>
</feature>
<evidence type="ECO:0008006" key="4">
    <source>
        <dbReference type="Google" id="ProtNLM"/>
    </source>
</evidence>
<dbReference type="AlphaFoldDB" id="A0A521BGY3"/>
<dbReference type="Proteomes" id="UP000315636">
    <property type="component" value="Unassembled WGS sequence"/>
</dbReference>
<dbReference type="OrthoDB" id="5465282at2"/>
<dbReference type="RefSeq" id="WP_142504384.1">
    <property type="nucleotide sequence ID" value="NZ_FXTI01000002.1"/>
</dbReference>
<keyword evidence="1" id="KW-1133">Transmembrane helix</keyword>
<sequence length="160" mass="17162">MTGLILYSTATILVSVSFFKNQAKTKQALIKAWKGFSKLIPQVLVIMILVGVSLALLTPEMISTLIGDESGIFGVAFSLIIGSITLIPSFIVFPLGGVLLENGAGYPQVAAFVSSVMAVGIMTLPVETQYFGKSVAIWRNMSALLISILFTFVIWVVMVV</sequence>
<proteinExistence type="predicted"/>
<evidence type="ECO:0000256" key="1">
    <source>
        <dbReference type="SAM" id="Phobius"/>
    </source>
</evidence>
<name>A0A521BGY3_9BACL</name>
<evidence type="ECO:0000313" key="2">
    <source>
        <dbReference type="EMBL" id="SMO45980.1"/>
    </source>
</evidence>
<reference evidence="2 3" key="1">
    <citation type="submission" date="2017-05" db="EMBL/GenBank/DDBJ databases">
        <authorList>
            <person name="Varghese N."/>
            <person name="Submissions S."/>
        </authorList>
    </citation>
    <scope>NUCLEOTIDE SEQUENCE [LARGE SCALE GENOMIC DNA]</scope>
    <source>
        <strain evidence="2 3">DSM 45474</strain>
    </source>
</reference>
<keyword evidence="1" id="KW-0472">Membrane</keyword>
<feature type="transmembrane region" description="Helical" evidence="1">
    <location>
        <begin position="105"/>
        <end position="124"/>
    </location>
</feature>
<feature type="transmembrane region" description="Helical" evidence="1">
    <location>
        <begin position="70"/>
        <end position="93"/>
    </location>
</feature>
<evidence type="ECO:0000313" key="3">
    <source>
        <dbReference type="Proteomes" id="UP000315636"/>
    </source>
</evidence>
<keyword evidence="1" id="KW-0812">Transmembrane</keyword>
<gene>
    <name evidence="2" type="ORF">SAMN06264849_10264</name>
</gene>
<accession>A0A521BGY3</accession>
<feature type="transmembrane region" description="Helical" evidence="1">
    <location>
        <begin position="39"/>
        <end position="58"/>
    </location>
</feature>